<protein>
    <submittedName>
        <fullName evidence="2">Uncharacterized protein</fullName>
    </submittedName>
</protein>
<proteinExistence type="predicted"/>
<organism evidence="2 3">
    <name type="scientific">Dreissena polymorpha</name>
    <name type="common">Zebra mussel</name>
    <name type="synonym">Mytilus polymorpha</name>
    <dbReference type="NCBI Taxonomy" id="45954"/>
    <lineage>
        <taxon>Eukaryota</taxon>
        <taxon>Metazoa</taxon>
        <taxon>Spiralia</taxon>
        <taxon>Lophotrochozoa</taxon>
        <taxon>Mollusca</taxon>
        <taxon>Bivalvia</taxon>
        <taxon>Autobranchia</taxon>
        <taxon>Heteroconchia</taxon>
        <taxon>Euheterodonta</taxon>
        <taxon>Imparidentia</taxon>
        <taxon>Neoheterodontei</taxon>
        <taxon>Myida</taxon>
        <taxon>Dreissenoidea</taxon>
        <taxon>Dreissenidae</taxon>
        <taxon>Dreissena</taxon>
    </lineage>
</organism>
<evidence type="ECO:0000313" key="3">
    <source>
        <dbReference type="Proteomes" id="UP000828390"/>
    </source>
</evidence>
<dbReference type="AlphaFoldDB" id="A0A9D4GH90"/>
<accession>A0A9D4GH90</accession>
<dbReference type="EMBL" id="JAIWYP010000006">
    <property type="protein sequence ID" value="KAH3813962.1"/>
    <property type="molecule type" value="Genomic_DNA"/>
</dbReference>
<name>A0A9D4GH90_DREPO</name>
<keyword evidence="3" id="KW-1185">Reference proteome</keyword>
<gene>
    <name evidence="2" type="ORF">DPMN_142436</name>
</gene>
<feature type="compositionally biased region" description="Basic and acidic residues" evidence="1">
    <location>
        <begin position="38"/>
        <end position="59"/>
    </location>
</feature>
<sequence length="135" mass="15890">MTSNKHRVLTSHYENDYSRHDDKNYYFSDDRNYDATRDAMEKFRRNPAKYESESRRETSRQSSNYESPKRSGPVEVVMEHWLVLINWPLSDQVLLKSTRILISIQQSTRGTENTLKGTRPYSGVLLSIFSVPRIL</sequence>
<reference evidence="2" key="2">
    <citation type="submission" date="2020-11" db="EMBL/GenBank/DDBJ databases">
        <authorList>
            <person name="McCartney M.A."/>
            <person name="Auch B."/>
            <person name="Kono T."/>
            <person name="Mallez S."/>
            <person name="Becker A."/>
            <person name="Gohl D.M."/>
            <person name="Silverstein K.A.T."/>
            <person name="Koren S."/>
            <person name="Bechman K.B."/>
            <person name="Herman A."/>
            <person name="Abrahante J.E."/>
            <person name="Garbe J."/>
        </authorList>
    </citation>
    <scope>NUCLEOTIDE SEQUENCE</scope>
    <source>
        <strain evidence="2">Duluth1</strain>
        <tissue evidence="2">Whole animal</tissue>
    </source>
</reference>
<feature type="region of interest" description="Disordered" evidence="1">
    <location>
        <begin position="38"/>
        <end position="72"/>
    </location>
</feature>
<dbReference type="Proteomes" id="UP000828390">
    <property type="component" value="Unassembled WGS sequence"/>
</dbReference>
<evidence type="ECO:0000313" key="2">
    <source>
        <dbReference type="EMBL" id="KAH3813962.1"/>
    </source>
</evidence>
<reference evidence="2" key="1">
    <citation type="journal article" date="2019" name="bioRxiv">
        <title>The Genome of the Zebra Mussel, Dreissena polymorpha: A Resource for Invasive Species Research.</title>
        <authorList>
            <person name="McCartney M.A."/>
            <person name="Auch B."/>
            <person name="Kono T."/>
            <person name="Mallez S."/>
            <person name="Zhang Y."/>
            <person name="Obille A."/>
            <person name="Becker A."/>
            <person name="Abrahante J.E."/>
            <person name="Garbe J."/>
            <person name="Badalamenti J.P."/>
            <person name="Herman A."/>
            <person name="Mangelson H."/>
            <person name="Liachko I."/>
            <person name="Sullivan S."/>
            <person name="Sone E.D."/>
            <person name="Koren S."/>
            <person name="Silverstein K.A.T."/>
            <person name="Beckman K.B."/>
            <person name="Gohl D.M."/>
        </authorList>
    </citation>
    <scope>NUCLEOTIDE SEQUENCE</scope>
    <source>
        <strain evidence="2">Duluth1</strain>
        <tissue evidence="2">Whole animal</tissue>
    </source>
</reference>
<evidence type="ECO:0000256" key="1">
    <source>
        <dbReference type="SAM" id="MobiDB-lite"/>
    </source>
</evidence>
<comment type="caution">
    <text evidence="2">The sequence shown here is derived from an EMBL/GenBank/DDBJ whole genome shotgun (WGS) entry which is preliminary data.</text>
</comment>